<dbReference type="InterPro" id="IPR007822">
    <property type="entry name" value="LANC-like"/>
</dbReference>
<dbReference type="InterPro" id="IPR017146">
    <property type="entry name" value="Lanti_2_LanM"/>
</dbReference>
<organism evidence="3 4">
    <name type="scientific">Streptomyces palmae</name>
    <dbReference type="NCBI Taxonomy" id="1701085"/>
    <lineage>
        <taxon>Bacteria</taxon>
        <taxon>Bacillati</taxon>
        <taxon>Actinomycetota</taxon>
        <taxon>Actinomycetes</taxon>
        <taxon>Kitasatosporales</taxon>
        <taxon>Streptomycetaceae</taxon>
        <taxon>Streptomyces</taxon>
    </lineage>
</organism>
<keyword evidence="1" id="KW-0862">Zinc</keyword>
<dbReference type="PIRSF" id="PIRSF037228">
    <property type="entry name" value="Lant_mod_RumM"/>
    <property type="match status" value="1"/>
</dbReference>
<dbReference type="Gene3D" id="1.50.10.10">
    <property type="match status" value="1"/>
</dbReference>
<keyword evidence="4" id="KW-1185">Reference proteome</keyword>
<feature type="domain" description="Lantibiotic biosynthesis protein dehydration" evidence="2">
    <location>
        <begin position="194"/>
        <end position="565"/>
    </location>
</feature>
<dbReference type="OrthoDB" id="9148343at2"/>
<evidence type="ECO:0000313" key="3">
    <source>
        <dbReference type="EMBL" id="TGB11555.1"/>
    </source>
</evidence>
<name>A0A4Z0HE71_9ACTN</name>
<dbReference type="GO" id="GO:0046872">
    <property type="term" value="F:metal ion binding"/>
    <property type="evidence" value="ECO:0007669"/>
    <property type="project" value="UniProtKB-KW"/>
</dbReference>
<dbReference type="AlphaFoldDB" id="A0A4Z0HE71"/>
<proteinExistence type="predicted"/>
<keyword evidence="1" id="KW-0479">Metal-binding</keyword>
<sequence length="1074" mass="116806">MSVRNLPWHNAAFLHERSPSAATDGAVEKKRWIDAFGSEEAVATVAGALGLTFDDLWARLGPGDRSAPVPSWVRDLQRRAEAGEADGAPSWLAEEVDVSLLRPAAALVRGSQHELHQRLSELTAGSRLAGLADALTAAWPQEEVIKALVRTMVLELNVARVEGRLRGDTPEDRYADYIRLLGEESLQRELWAEYPVLLRHIGDILTGWLDSRTEFAERLLADLDQLDTWCDGGLGDLVDVQFGAGDTHRRGRSVAVVSFTREKLVYKPRSLASDIAWEEVLGWFHRQNPECDLIAPRTLTGEDYGWSGFVDHRPCRSEAELRAFFWRTGALLALNYALCGVDVHHENLIAHGAYPVMIDMEALFHGALPTTGQLWSTPADDLMVDGVLRVGLLPSKLVVRNEGVAHALETSPVGVEGAQKTLIPVPVPQNTGTDEMRFVEQHVEMPGDTTSRAQLDGGVADPRKYASEVEAGFAWTHRAIAADKSGWSALLDRFANVGMRHIARATAYYTCLLEDSRHPDFLRDALDRDRFLARLAVTADGTQPWERLVPSEMRDLRRGDIPFFSSLPGSRDLVDSEGVTIPDVLDEAPIEAARRRLARLDENDLATQTMLIRRAFDSLEPASAPHAGLIGLALPDRPSAPEDSLSAAVRLGHSLCDTAVRQGDRLGWIGLNFIDEAIWQVGPTTMDLYSGMPGMGLFLSVAARLSDDPRLREYAELTAESLRTQALAAADRIAETPAPLLGEALREQADAGAFGVTGSMVYYLTHAGVLHRRADLVDAAERTLATLDQHIAHDTKYDVIMGGAGAILAALALHAVRPDSAAIRTAERAAEHLLLAAERTGQGTAWQTNLGPAPLTGMSHGASGIAYALARLHAVRPRPEYPRVVEEALRYERSTLDARQGNWPDLRYENMGGGNGCGLAWCHGAPGVGMSRLGILRTLDQADRTVSPLRTLAEEDLRTAERTTRAAHFGADGTSLHSLGNNGMCHGDLGNLEFLHLAARHRGDAAGVDRVQRGVSALLALGEDGWLTGQLSPESLPGLMYGRAGIGYNLLRLAFPDQVPSVLLLDPPAREADA</sequence>
<dbReference type="SUPFAM" id="SSF158745">
    <property type="entry name" value="LanC-like"/>
    <property type="match status" value="1"/>
</dbReference>
<evidence type="ECO:0000259" key="2">
    <source>
        <dbReference type="Pfam" id="PF13575"/>
    </source>
</evidence>
<dbReference type="Pfam" id="PF05147">
    <property type="entry name" value="LANC_like"/>
    <property type="match status" value="1"/>
</dbReference>
<dbReference type="RefSeq" id="WP_135338979.1">
    <property type="nucleotide sequence ID" value="NZ_JBHLTX010000036.1"/>
</dbReference>
<dbReference type="Pfam" id="PF13575">
    <property type="entry name" value="DUF4135"/>
    <property type="match status" value="1"/>
</dbReference>
<gene>
    <name evidence="3" type="primary">lanM</name>
    <name evidence="3" type="ORF">E4099_11915</name>
</gene>
<evidence type="ECO:0000256" key="1">
    <source>
        <dbReference type="PIRSR" id="PIRSR607822-1"/>
    </source>
</evidence>
<dbReference type="InterPro" id="IPR012341">
    <property type="entry name" value="6hp_glycosidase-like_sf"/>
</dbReference>
<dbReference type="GO" id="GO:0031179">
    <property type="term" value="P:peptide modification"/>
    <property type="evidence" value="ECO:0007669"/>
    <property type="project" value="InterPro"/>
</dbReference>
<dbReference type="CDD" id="cd04792">
    <property type="entry name" value="LanM-like"/>
    <property type="match status" value="1"/>
</dbReference>
<dbReference type="NCBIfam" id="TIGR03897">
    <property type="entry name" value="lanti_2_LanM"/>
    <property type="match status" value="1"/>
</dbReference>
<accession>A0A4Z0HE71</accession>
<comment type="caution">
    <text evidence="3">The sequence shown here is derived from an EMBL/GenBank/DDBJ whole genome shotgun (WGS) entry which is preliminary data.</text>
</comment>
<reference evidence="3 4" key="1">
    <citation type="submission" date="2019-03" db="EMBL/GenBank/DDBJ databases">
        <authorList>
            <person name="Gonzalez-Pimentel J.L."/>
        </authorList>
    </citation>
    <scope>NUCLEOTIDE SEQUENCE [LARGE SCALE GENOMIC DNA]</scope>
    <source>
        <strain evidence="3 4">JCM 31289</strain>
    </source>
</reference>
<dbReference type="Proteomes" id="UP000297948">
    <property type="component" value="Unassembled WGS sequence"/>
</dbReference>
<evidence type="ECO:0000313" key="4">
    <source>
        <dbReference type="Proteomes" id="UP000297948"/>
    </source>
</evidence>
<dbReference type="SMART" id="SM01260">
    <property type="entry name" value="LANC_like"/>
    <property type="match status" value="1"/>
</dbReference>
<dbReference type="InterPro" id="IPR025410">
    <property type="entry name" value="Lant_dehyd"/>
</dbReference>
<protein>
    <submittedName>
        <fullName evidence="3">Type 2 lantipeptide synthetase LanM</fullName>
    </submittedName>
</protein>
<feature type="binding site" evidence="1">
    <location>
        <position position="922"/>
    </location>
    <ligand>
        <name>Zn(2+)</name>
        <dbReference type="ChEBI" id="CHEBI:29105"/>
    </ligand>
</feature>
<dbReference type="PRINTS" id="PR01950">
    <property type="entry name" value="LANCSUPER"/>
</dbReference>
<dbReference type="EMBL" id="SRID01000084">
    <property type="protein sequence ID" value="TGB11555.1"/>
    <property type="molecule type" value="Genomic_DNA"/>
</dbReference>
<dbReference type="GO" id="GO:0005975">
    <property type="term" value="P:carbohydrate metabolic process"/>
    <property type="evidence" value="ECO:0007669"/>
    <property type="project" value="InterPro"/>
</dbReference>